<dbReference type="Pfam" id="PF04199">
    <property type="entry name" value="Cyclase"/>
    <property type="match status" value="1"/>
</dbReference>
<evidence type="ECO:0000313" key="2">
    <source>
        <dbReference type="EMBL" id="GIY72746.1"/>
    </source>
</evidence>
<dbReference type="PANTHER" id="PTHR31118">
    <property type="entry name" value="CYCLASE-LIKE PROTEIN 2"/>
    <property type="match status" value="1"/>
</dbReference>
<comment type="similarity">
    <text evidence="1">Belongs to the Cyclase 1 superfamily.</text>
</comment>
<dbReference type="GO" id="GO:0019441">
    <property type="term" value="P:L-tryptophan catabolic process to kynurenine"/>
    <property type="evidence" value="ECO:0007669"/>
    <property type="project" value="InterPro"/>
</dbReference>
<dbReference type="AlphaFoldDB" id="A0AAV4VRB4"/>
<name>A0AAV4VRB4_CAEEX</name>
<dbReference type="PANTHER" id="PTHR31118:SF12">
    <property type="entry name" value="CYCLASE-LIKE PROTEIN 2"/>
    <property type="match status" value="1"/>
</dbReference>
<dbReference type="EMBL" id="BPLR01014988">
    <property type="protein sequence ID" value="GIY72746.1"/>
    <property type="molecule type" value="Genomic_DNA"/>
</dbReference>
<proteinExistence type="inferred from homology"/>
<evidence type="ECO:0008006" key="4">
    <source>
        <dbReference type="Google" id="ProtNLM"/>
    </source>
</evidence>
<comment type="caution">
    <text evidence="2">The sequence shown here is derived from an EMBL/GenBank/DDBJ whole genome shotgun (WGS) entry which is preliminary data.</text>
</comment>
<dbReference type="InterPro" id="IPR007325">
    <property type="entry name" value="KFase/CYL"/>
</dbReference>
<organism evidence="2 3">
    <name type="scientific">Caerostris extrusa</name>
    <name type="common">Bark spider</name>
    <name type="synonym">Caerostris bankana</name>
    <dbReference type="NCBI Taxonomy" id="172846"/>
    <lineage>
        <taxon>Eukaryota</taxon>
        <taxon>Metazoa</taxon>
        <taxon>Ecdysozoa</taxon>
        <taxon>Arthropoda</taxon>
        <taxon>Chelicerata</taxon>
        <taxon>Arachnida</taxon>
        <taxon>Araneae</taxon>
        <taxon>Araneomorphae</taxon>
        <taxon>Entelegynae</taxon>
        <taxon>Araneoidea</taxon>
        <taxon>Araneidae</taxon>
        <taxon>Caerostris</taxon>
    </lineage>
</organism>
<dbReference type="Gene3D" id="3.50.30.50">
    <property type="entry name" value="Putative cyclase"/>
    <property type="match status" value="1"/>
</dbReference>
<protein>
    <recommendedName>
        <fullName evidence="4">Cyclase</fullName>
    </recommendedName>
</protein>
<dbReference type="GO" id="GO:0004061">
    <property type="term" value="F:arylformamidase activity"/>
    <property type="evidence" value="ECO:0007669"/>
    <property type="project" value="InterPro"/>
</dbReference>
<dbReference type="InterPro" id="IPR037175">
    <property type="entry name" value="KFase_sf"/>
</dbReference>
<gene>
    <name evidence="2" type="primary">AVEN_93096_1</name>
    <name evidence="2" type="ORF">CEXT_275331</name>
</gene>
<keyword evidence="3" id="KW-1185">Reference proteome</keyword>
<dbReference type="SUPFAM" id="SSF102198">
    <property type="entry name" value="Putative cyclase"/>
    <property type="match status" value="1"/>
</dbReference>
<dbReference type="Proteomes" id="UP001054945">
    <property type="component" value="Unassembled WGS sequence"/>
</dbReference>
<sequence>MHMIDMTYNFDETAQYSPIAEGFKINVVMNGTNENGVWIQLEEYSSYIHVGTHMDAPAHFSKGGQTVEQIPVDRLIAPAAVIDITAKAAAEPDAEATIEDLLHWESVTGQTLNETIVVLKSGWGKKWSDRAAFLGTPENDASKFHFPGLDPDAAAWLVKSRNIYGIATETLSFDKGSSKTYASHQILLGNNIFALENIANADKIPIYGAKLYVMPMKIGKASGSPTRIIATFPKITYDHSSASNEQNCFTI</sequence>
<reference evidence="2 3" key="1">
    <citation type="submission" date="2021-06" db="EMBL/GenBank/DDBJ databases">
        <title>Caerostris extrusa draft genome.</title>
        <authorList>
            <person name="Kono N."/>
            <person name="Arakawa K."/>
        </authorList>
    </citation>
    <scope>NUCLEOTIDE SEQUENCE [LARGE SCALE GENOMIC DNA]</scope>
</reference>
<accession>A0AAV4VRB4</accession>
<evidence type="ECO:0000313" key="3">
    <source>
        <dbReference type="Proteomes" id="UP001054945"/>
    </source>
</evidence>
<evidence type="ECO:0000256" key="1">
    <source>
        <dbReference type="ARBA" id="ARBA00007865"/>
    </source>
</evidence>